<dbReference type="InterPro" id="IPR004027">
    <property type="entry name" value="SEC_C_motif"/>
</dbReference>
<reference evidence="1 2" key="1">
    <citation type="journal article" date="2015" name="J. Biotechnol.">
        <title>Complete genome sequence of a malodorant-producing acetogen, Clostridium scatologenes ATCC 25775(T).</title>
        <authorList>
            <person name="Zhu Z."/>
            <person name="Guo T."/>
            <person name="Zheng H."/>
            <person name="Song T."/>
            <person name="Ouyang P."/>
            <person name="Xie J."/>
        </authorList>
    </citation>
    <scope>NUCLEOTIDE SEQUENCE [LARGE SCALE GENOMIC DNA]</scope>
    <source>
        <strain evidence="1 2">ATCC 25775</strain>
    </source>
</reference>
<dbReference type="AlphaFoldDB" id="A0A0E3K333"/>
<evidence type="ECO:0000313" key="2">
    <source>
        <dbReference type="Proteomes" id="UP000033115"/>
    </source>
</evidence>
<protein>
    <submittedName>
        <fullName evidence="1">SEC-C motif domain protein</fullName>
    </submittedName>
</protein>
<dbReference type="EMBL" id="CP009933">
    <property type="protein sequence ID" value="AKA71314.1"/>
    <property type="molecule type" value="Genomic_DNA"/>
</dbReference>
<evidence type="ECO:0000313" key="1">
    <source>
        <dbReference type="EMBL" id="AKA71314.1"/>
    </source>
</evidence>
<dbReference type="STRING" id="1548.CSCA_4189"/>
<proteinExistence type="predicted"/>
<dbReference type="KEGG" id="csq:CSCA_4189"/>
<dbReference type="PANTHER" id="PTHR33747">
    <property type="entry name" value="UPF0225 PROTEIN SCO1677"/>
    <property type="match status" value="1"/>
</dbReference>
<name>A0A0E3K333_CLOSL</name>
<dbReference type="PANTHER" id="PTHR33747:SF1">
    <property type="entry name" value="ADENYLATE CYCLASE-ASSOCIATED CAP C-TERMINAL DOMAIN-CONTAINING PROTEIN"/>
    <property type="match status" value="1"/>
</dbReference>
<dbReference type="Pfam" id="PF02810">
    <property type="entry name" value="SEC-C"/>
    <property type="match status" value="1"/>
</dbReference>
<dbReference type="RefSeq" id="WP_029161104.1">
    <property type="nucleotide sequence ID" value="NZ_CP009933.1"/>
</dbReference>
<accession>A0A0E3K333</accession>
<dbReference type="HOGENOM" id="CLU_1599882_0_0_9"/>
<gene>
    <name evidence="1" type="ORF">CSCA_4189</name>
</gene>
<organism evidence="1 2">
    <name type="scientific">Clostridium scatologenes</name>
    <dbReference type="NCBI Taxonomy" id="1548"/>
    <lineage>
        <taxon>Bacteria</taxon>
        <taxon>Bacillati</taxon>
        <taxon>Bacillota</taxon>
        <taxon>Clostridia</taxon>
        <taxon>Eubacteriales</taxon>
        <taxon>Clostridiaceae</taxon>
        <taxon>Clostridium</taxon>
    </lineage>
</organism>
<dbReference type="SUPFAM" id="SSF103642">
    <property type="entry name" value="Sec-C motif"/>
    <property type="match status" value="1"/>
</dbReference>
<sequence length="167" mass="19263">MSLYKSWTDMVVDFVKTRGEAAFWKEYGSIEKNIYTKVLAEHNHIINGSIKSLADKFETSTIFFMGFLDGINDSLVESFDLDTLEEDSNIDVKIDFEKLYFNMLDAKADYLYTLPQWESIFSKEKRKEIHKDWANSKTVVNKNKVGRNDPCPCGSGKKYKHCCGKNA</sequence>
<dbReference type="Gene3D" id="3.10.450.50">
    <property type="match status" value="1"/>
</dbReference>
<keyword evidence="2" id="KW-1185">Reference proteome</keyword>
<dbReference type="Proteomes" id="UP000033115">
    <property type="component" value="Chromosome"/>
</dbReference>
<dbReference type="NCBIfam" id="NF004088">
    <property type="entry name" value="PRK05590.1"/>
    <property type="match status" value="1"/>
</dbReference>